<dbReference type="EMBL" id="MF042360">
    <property type="protein sequence ID" value="ARV76902.1"/>
    <property type="molecule type" value="Genomic_DNA"/>
</dbReference>
<protein>
    <recommendedName>
        <fullName evidence="2">Acb2/Tad1 hairpin domain-containing protein</fullName>
    </recommendedName>
</protein>
<organism evidence="3 4">
    <name type="scientific">Pseudomonas phage Phabio</name>
    <dbReference type="NCBI Taxonomy" id="2006668"/>
    <lineage>
        <taxon>Viruses</taxon>
        <taxon>Duplodnaviria</taxon>
        <taxon>Heunggongvirae</taxon>
        <taxon>Uroviricota</taxon>
        <taxon>Caudoviricetes</taxon>
        <taxon>Chimalliviridae</taxon>
        <taxon>Phabiovirus</taxon>
        <taxon>Phabiovirus phabio</taxon>
    </lineage>
</organism>
<reference evidence="3 4" key="1">
    <citation type="submission" date="2017-05" db="EMBL/GenBank/DDBJ databases">
        <authorList>
            <person name="Song R."/>
            <person name="Chenine A.L."/>
            <person name="Ruprecht R.M."/>
        </authorList>
    </citation>
    <scope>NUCLEOTIDE SEQUENCE [LARGE SCALE GENOMIC DNA]</scope>
</reference>
<sequence length="203" mass="21673">MNASEVALNWAKGLEEHQDGVAQHVDAKEVKAHIDIDDVDKNDISDVEDTETKNIKDGGDDVKVAAGDKDISVEDFDTTTSSANGGGKEIDALAIDEATGLPRRYVISGFNAANNSALEEGDNATQLAIVLQNGTIPEAGLNGVTAEDLLKVCREIFTCYQESKFACEENAEALEHINGALAAQAKRMERRAKEGTEGTHEGN</sequence>
<dbReference type="Proteomes" id="UP000225448">
    <property type="component" value="Segment"/>
</dbReference>
<dbReference type="InterPro" id="IPR056098">
    <property type="entry name" value="Acb2/Tad1_hairpin"/>
</dbReference>
<evidence type="ECO:0000259" key="2">
    <source>
        <dbReference type="Pfam" id="PF24729"/>
    </source>
</evidence>
<gene>
    <name evidence="3" type="ORF">PHABIO_271</name>
</gene>
<keyword evidence="4" id="KW-1185">Reference proteome</keyword>
<dbReference type="Pfam" id="PF24729">
    <property type="entry name" value="Acb2_Tad1_hairpin"/>
    <property type="match status" value="1"/>
</dbReference>
<evidence type="ECO:0000313" key="3">
    <source>
        <dbReference type="EMBL" id="ARV76902.1"/>
    </source>
</evidence>
<name>A0A1Y0STU0_9CAUD</name>
<proteinExistence type="predicted"/>
<accession>A0A1Y0STU0</accession>
<feature type="domain" description="Acb2/Tad1 hairpin" evidence="2">
    <location>
        <begin position="126"/>
        <end position="187"/>
    </location>
</feature>
<keyword evidence="1" id="KW-0547">Nucleotide-binding</keyword>
<evidence type="ECO:0000313" key="4">
    <source>
        <dbReference type="Proteomes" id="UP000225448"/>
    </source>
</evidence>
<evidence type="ECO:0000256" key="1">
    <source>
        <dbReference type="ARBA" id="ARBA00022741"/>
    </source>
</evidence>